<comment type="caution">
    <text evidence="9">The sequence shown here is derived from an EMBL/GenBank/DDBJ whole genome shotgun (WGS) entry which is preliminary data.</text>
</comment>
<evidence type="ECO:0000256" key="5">
    <source>
        <dbReference type="PIRSR" id="PIRSR000185-2"/>
    </source>
</evidence>
<dbReference type="InterPro" id="IPR006095">
    <property type="entry name" value="Glu/Leu/Phe/Val/Trp_DH"/>
</dbReference>
<dbReference type="Gene3D" id="3.40.50.720">
    <property type="entry name" value="NAD(P)-binding Rossmann-like Domain"/>
    <property type="match status" value="1"/>
</dbReference>
<dbReference type="SMART" id="SM00839">
    <property type="entry name" value="ELFV_dehydrog"/>
    <property type="match status" value="1"/>
</dbReference>
<keyword evidence="5" id="KW-0547">Nucleotide-binding</keyword>
<dbReference type="Pfam" id="PF00208">
    <property type="entry name" value="ELFV_dehydrog"/>
    <property type="match status" value="1"/>
</dbReference>
<dbReference type="PANTHER" id="PTHR11606:SF13">
    <property type="entry name" value="GLUTAMATE DEHYDROGENASE 1, MITOCHONDRIAL"/>
    <property type="match status" value="1"/>
</dbReference>
<dbReference type="Proteomes" id="UP000619788">
    <property type="component" value="Unassembled WGS sequence"/>
</dbReference>
<dbReference type="RefSeq" id="WP_204068376.1">
    <property type="nucleotide sequence ID" value="NZ_BOOJ01000064.1"/>
</dbReference>
<keyword evidence="5" id="KW-0520">NAD</keyword>
<gene>
    <name evidence="9" type="ORF">Psi01_69590</name>
</gene>
<dbReference type="InterPro" id="IPR046346">
    <property type="entry name" value="Aminoacid_DH-like_N_sf"/>
</dbReference>
<evidence type="ECO:0000313" key="9">
    <source>
        <dbReference type="EMBL" id="GIH96329.1"/>
    </source>
</evidence>
<evidence type="ECO:0000256" key="6">
    <source>
        <dbReference type="PIRSR" id="PIRSR000185-3"/>
    </source>
</evidence>
<feature type="binding site" evidence="5">
    <location>
        <position position="66"/>
    </location>
    <ligand>
        <name>substrate</name>
    </ligand>
</feature>
<sequence>MREIEAAWQADELGPVEVVFLRPMPRMEAVVVLDNLALGPAIGGVRLTPTVTAAEVARLARAMTIKNAAAGLPHGGGKAGIMLAPSLAQAPREREMRAFARAIEHLTGYIPGPDMGTDESCMAVVHDEIGRAVGLPAVLGGIPLDELGATGYGLACCASALAEAKVLELEGARVVVQGFGAVGMHAALELRRRGAVVVAVSDSRGAVRRDDGLDVAELAAFKRARGLVAEFPGGDAAARDEIVTLPCEVLVPAAQPDVLTGDNAGRVRAEVILQGANIPATAEAEEIFHRLGILSVPDVIANAGGVICAAVEYAGGGRERAFAAIEEKIGANTAELADRIARTGDLPRRAATEMALSRIRAAQAYRRRF</sequence>
<dbReference type="SUPFAM" id="SSF53223">
    <property type="entry name" value="Aminoacid dehydrogenase-like, N-terminal domain"/>
    <property type="match status" value="1"/>
</dbReference>
<dbReference type="PRINTS" id="PR00082">
    <property type="entry name" value="GLFDHDRGNASE"/>
</dbReference>
<evidence type="ECO:0000256" key="2">
    <source>
        <dbReference type="ARBA" id="ARBA00023002"/>
    </source>
</evidence>
<keyword evidence="10" id="KW-1185">Reference proteome</keyword>
<name>A0A8J3SN91_9ACTN</name>
<feature type="active site" description="Proton donor" evidence="4">
    <location>
        <position position="78"/>
    </location>
</feature>
<accession>A0A8J3SN91</accession>
<feature type="binding site" evidence="5">
    <location>
        <position position="150"/>
    </location>
    <ligand>
        <name>NAD(+)</name>
        <dbReference type="ChEBI" id="CHEBI:57540"/>
    </ligand>
</feature>
<dbReference type="InterPro" id="IPR006096">
    <property type="entry name" value="Glu/Leu/Phe/Val/Trp_DH_C"/>
</dbReference>
<evidence type="ECO:0000256" key="3">
    <source>
        <dbReference type="PIRNR" id="PIRNR000185"/>
    </source>
</evidence>
<evidence type="ECO:0000256" key="4">
    <source>
        <dbReference type="PIRSR" id="PIRSR000185-1"/>
    </source>
</evidence>
<dbReference type="GO" id="GO:0006538">
    <property type="term" value="P:L-glutamate catabolic process"/>
    <property type="evidence" value="ECO:0007669"/>
    <property type="project" value="TreeGrafter"/>
</dbReference>
<dbReference type="InterPro" id="IPR014362">
    <property type="entry name" value="Glu_DH"/>
</dbReference>
<feature type="domain" description="Glutamate/phenylalanine/leucine/valine/L-tryptophan dehydrogenase C-terminal" evidence="8">
    <location>
        <begin position="141"/>
        <end position="367"/>
    </location>
</feature>
<dbReference type="InterPro" id="IPR036291">
    <property type="entry name" value="NAD(P)-bd_dom_sf"/>
</dbReference>
<keyword evidence="2 3" id="KW-0560">Oxidoreductase</keyword>
<evidence type="ECO:0000256" key="1">
    <source>
        <dbReference type="ARBA" id="ARBA00006382"/>
    </source>
</evidence>
<feature type="site" description="Important for catalysis" evidence="6">
    <location>
        <position position="114"/>
    </location>
</feature>
<evidence type="ECO:0000259" key="8">
    <source>
        <dbReference type="SMART" id="SM00839"/>
    </source>
</evidence>
<dbReference type="Gene3D" id="3.40.50.10860">
    <property type="entry name" value="Leucine Dehydrogenase, chain A, domain 1"/>
    <property type="match status" value="1"/>
</dbReference>
<dbReference type="SUPFAM" id="SSF51735">
    <property type="entry name" value="NAD(P)-binding Rossmann-fold domains"/>
    <property type="match status" value="1"/>
</dbReference>
<reference evidence="9 10" key="1">
    <citation type="submission" date="2021-01" db="EMBL/GenBank/DDBJ databases">
        <title>Whole genome shotgun sequence of Planobispora siamensis NBRC 107568.</title>
        <authorList>
            <person name="Komaki H."/>
            <person name="Tamura T."/>
        </authorList>
    </citation>
    <scope>NUCLEOTIDE SEQUENCE [LARGE SCALE GENOMIC DNA]</scope>
    <source>
        <strain evidence="9 10">NBRC 107568</strain>
    </source>
</reference>
<dbReference type="PIRSF" id="PIRSF000185">
    <property type="entry name" value="Glu_DH"/>
    <property type="match status" value="1"/>
</dbReference>
<dbReference type="GO" id="GO:0004352">
    <property type="term" value="F:glutamate dehydrogenase (NAD+) activity"/>
    <property type="evidence" value="ECO:0007669"/>
    <property type="project" value="TreeGrafter"/>
</dbReference>
<evidence type="ECO:0000313" key="10">
    <source>
        <dbReference type="Proteomes" id="UP000619788"/>
    </source>
</evidence>
<dbReference type="GO" id="GO:0000166">
    <property type="term" value="F:nucleotide binding"/>
    <property type="evidence" value="ECO:0007669"/>
    <property type="project" value="UniProtKB-KW"/>
</dbReference>
<protein>
    <recommendedName>
        <fullName evidence="3">Glutamate dehydrogenase</fullName>
    </recommendedName>
</protein>
<dbReference type="AlphaFoldDB" id="A0A8J3SN91"/>
<dbReference type="PANTHER" id="PTHR11606">
    <property type="entry name" value="GLUTAMATE DEHYDROGENASE"/>
    <property type="match status" value="1"/>
</dbReference>
<comment type="similarity">
    <text evidence="1 3 7">Belongs to the Glu/Leu/Phe/Val dehydrogenases family.</text>
</comment>
<dbReference type="EMBL" id="BOOJ01000064">
    <property type="protein sequence ID" value="GIH96329.1"/>
    <property type="molecule type" value="Genomic_DNA"/>
</dbReference>
<dbReference type="Pfam" id="PF02812">
    <property type="entry name" value="ELFV_dehydrog_N"/>
    <property type="match status" value="1"/>
</dbReference>
<dbReference type="InterPro" id="IPR006097">
    <property type="entry name" value="Glu/Leu/Phe/Val/Trp_DH_dimer"/>
</dbReference>
<proteinExistence type="inferred from homology"/>
<organism evidence="9 10">
    <name type="scientific">Planobispora siamensis</name>
    <dbReference type="NCBI Taxonomy" id="936338"/>
    <lineage>
        <taxon>Bacteria</taxon>
        <taxon>Bacillati</taxon>
        <taxon>Actinomycetota</taxon>
        <taxon>Actinomycetes</taxon>
        <taxon>Streptosporangiales</taxon>
        <taxon>Streptosporangiaceae</taxon>
        <taxon>Planobispora</taxon>
    </lineage>
</organism>
<evidence type="ECO:0000256" key="7">
    <source>
        <dbReference type="RuleBase" id="RU004417"/>
    </source>
</evidence>